<name>A0A6G7YR75_9SPHN</name>
<dbReference type="InterPro" id="IPR001764">
    <property type="entry name" value="Glyco_hydro_3_N"/>
</dbReference>
<comment type="catalytic activity">
    <reaction evidence="1">
        <text>Hydrolysis of terminal non-reducing N-acetyl-D-hexosamine residues in N-acetyl-beta-D-hexosaminides.</text>
        <dbReference type="EC" id="3.2.1.52"/>
    </reaction>
</comment>
<dbReference type="RefSeq" id="WP_166411628.1">
    <property type="nucleotide sequence ID" value="NZ_CP049869.1"/>
</dbReference>
<reference evidence="7 8" key="1">
    <citation type="submission" date="2020-03" db="EMBL/GenBank/DDBJ databases">
        <title>Sphingomonas sp. nov., isolated from fish.</title>
        <authorList>
            <person name="Hyun D.-W."/>
            <person name="Bae J.-W."/>
        </authorList>
    </citation>
    <scope>NUCLEOTIDE SEQUENCE [LARGE SCALE GENOMIC DNA]</scope>
    <source>
        <strain evidence="7 8">HDW15B</strain>
    </source>
</reference>
<dbReference type="InterPro" id="IPR036962">
    <property type="entry name" value="Glyco_hydro_3_N_sf"/>
</dbReference>
<accession>A0A6G7YR75</accession>
<dbReference type="InterPro" id="IPR017853">
    <property type="entry name" value="GH"/>
</dbReference>
<dbReference type="InterPro" id="IPR050226">
    <property type="entry name" value="NagZ_Beta-hexosaminidase"/>
</dbReference>
<evidence type="ECO:0000256" key="5">
    <source>
        <dbReference type="ARBA" id="ARBA00023295"/>
    </source>
</evidence>
<dbReference type="Pfam" id="PF00933">
    <property type="entry name" value="Glyco_hydro_3"/>
    <property type="match status" value="1"/>
</dbReference>
<sequence>MQAAIYGLSGFVLTPEERTLFAKVQPAGFILFARNCESPQQLRALTDSLRDLTGRDDVPLLIDQEGGRVARMKAPAWPLFPTGEAFARLYRLAPSSAIEAVRANARAIALMLKEAGINVNCLPLLDVRQEGAHDIIGDRALGSEPMQVAALGRATLDGMASAGVVGVIKHIPGHGRAMADSHVELPVVTASADELETDVEPFERLRHAPMGMVAHVVYTAWDAERPSSISPTVIQGIIRERIGFDGWLMSDDVNMEALSGTAGERARAVVLAGCDVALHCSGKIEEMREVAELVPPMSVEGEARLARAMATVVADERGDDFAAAVAKRDTLLALA</sequence>
<comment type="similarity">
    <text evidence="2">Belongs to the glycosyl hydrolase 3 family.</text>
</comment>
<evidence type="ECO:0000256" key="4">
    <source>
        <dbReference type="ARBA" id="ARBA00022801"/>
    </source>
</evidence>
<dbReference type="KEGG" id="spii:G7077_10340"/>
<dbReference type="EC" id="3.2.1.52" evidence="3"/>
<dbReference type="GO" id="GO:0004563">
    <property type="term" value="F:beta-N-acetylhexosaminidase activity"/>
    <property type="evidence" value="ECO:0007669"/>
    <property type="project" value="UniProtKB-EC"/>
</dbReference>
<keyword evidence="5 7" id="KW-0326">Glycosidase</keyword>
<dbReference type="PANTHER" id="PTHR30480:SF13">
    <property type="entry name" value="BETA-HEXOSAMINIDASE"/>
    <property type="match status" value="1"/>
</dbReference>
<evidence type="ECO:0000256" key="2">
    <source>
        <dbReference type="ARBA" id="ARBA00005336"/>
    </source>
</evidence>
<proteinExistence type="inferred from homology"/>
<keyword evidence="8" id="KW-1185">Reference proteome</keyword>
<dbReference type="NCBIfam" id="NF003740">
    <property type="entry name" value="PRK05337.1"/>
    <property type="match status" value="1"/>
</dbReference>
<dbReference type="Proteomes" id="UP000503222">
    <property type="component" value="Chromosome"/>
</dbReference>
<gene>
    <name evidence="7" type="primary">nagZ</name>
    <name evidence="7" type="ORF">G7077_10340</name>
</gene>
<evidence type="ECO:0000256" key="1">
    <source>
        <dbReference type="ARBA" id="ARBA00001231"/>
    </source>
</evidence>
<dbReference type="Gene3D" id="3.20.20.300">
    <property type="entry name" value="Glycoside hydrolase, family 3, N-terminal domain"/>
    <property type="match status" value="1"/>
</dbReference>
<dbReference type="GO" id="GO:0009254">
    <property type="term" value="P:peptidoglycan turnover"/>
    <property type="evidence" value="ECO:0007669"/>
    <property type="project" value="TreeGrafter"/>
</dbReference>
<evidence type="ECO:0000259" key="6">
    <source>
        <dbReference type="Pfam" id="PF00933"/>
    </source>
</evidence>
<protein>
    <recommendedName>
        <fullName evidence="3">beta-N-acetylhexosaminidase</fullName>
        <ecNumber evidence="3">3.2.1.52</ecNumber>
    </recommendedName>
</protein>
<dbReference type="PANTHER" id="PTHR30480">
    <property type="entry name" value="BETA-HEXOSAMINIDASE-RELATED"/>
    <property type="match status" value="1"/>
</dbReference>
<organism evidence="7 8">
    <name type="scientific">Sphingomonas piscis</name>
    <dbReference type="NCBI Taxonomy" id="2714943"/>
    <lineage>
        <taxon>Bacteria</taxon>
        <taxon>Pseudomonadati</taxon>
        <taxon>Pseudomonadota</taxon>
        <taxon>Alphaproteobacteria</taxon>
        <taxon>Sphingomonadales</taxon>
        <taxon>Sphingomonadaceae</taxon>
        <taxon>Sphingomonas</taxon>
    </lineage>
</organism>
<evidence type="ECO:0000313" key="7">
    <source>
        <dbReference type="EMBL" id="QIK79237.1"/>
    </source>
</evidence>
<evidence type="ECO:0000313" key="8">
    <source>
        <dbReference type="Proteomes" id="UP000503222"/>
    </source>
</evidence>
<evidence type="ECO:0000256" key="3">
    <source>
        <dbReference type="ARBA" id="ARBA00012663"/>
    </source>
</evidence>
<dbReference type="EMBL" id="CP049869">
    <property type="protein sequence ID" value="QIK79237.1"/>
    <property type="molecule type" value="Genomic_DNA"/>
</dbReference>
<dbReference type="GO" id="GO:0005975">
    <property type="term" value="P:carbohydrate metabolic process"/>
    <property type="evidence" value="ECO:0007669"/>
    <property type="project" value="InterPro"/>
</dbReference>
<dbReference type="AlphaFoldDB" id="A0A6G7YR75"/>
<keyword evidence="4 7" id="KW-0378">Hydrolase</keyword>
<feature type="domain" description="Glycoside hydrolase family 3 N-terminal" evidence="6">
    <location>
        <begin position="16"/>
        <end position="299"/>
    </location>
</feature>
<dbReference type="SUPFAM" id="SSF51445">
    <property type="entry name" value="(Trans)glycosidases"/>
    <property type="match status" value="1"/>
</dbReference>